<dbReference type="STRING" id="745411.B3C1_01235"/>
<evidence type="ECO:0000313" key="3">
    <source>
        <dbReference type="Proteomes" id="UP000006755"/>
    </source>
</evidence>
<dbReference type="AlphaFoldDB" id="K2JSA3"/>
<keyword evidence="1" id="KW-0812">Transmembrane</keyword>
<comment type="caution">
    <text evidence="2">The sequence shown here is derived from an EMBL/GenBank/DDBJ whole genome shotgun (WGS) entry which is preliminary data.</text>
</comment>
<dbReference type="OrthoDB" id="1113942at2"/>
<name>K2JSA3_9GAMM</name>
<keyword evidence="1" id="KW-0472">Membrane</keyword>
<proteinExistence type="predicted"/>
<keyword evidence="1" id="KW-1133">Transmembrane helix</keyword>
<keyword evidence="3" id="KW-1185">Reference proteome</keyword>
<sequence>MQAEQRFEAELKQRLGLLAPPDPDPVLWQNIAAASPARRRYWPWLGTAAALVLAAVVMLPRTEAPLANEAGPYELQAQDRQLQLAYLNDASPAELDRLWQARQQLTLDMAKGHRETK</sequence>
<dbReference type="Proteomes" id="UP000006755">
    <property type="component" value="Unassembled WGS sequence"/>
</dbReference>
<dbReference type="EMBL" id="AMRI01000002">
    <property type="protein sequence ID" value="EKE77392.1"/>
    <property type="molecule type" value="Genomic_DNA"/>
</dbReference>
<evidence type="ECO:0000313" key="2">
    <source>
        <dbReference type="EMBL" id="EKE77392.1"/>
    </source>
</evidence>
<protein>
    <submittedName>
        <fullName evidence="2">Uncharacterized protein</fullName>
    </submittedName>
</protein>
<reference evidence="2 3" key="1">
    <citation type="journal article" date="2012" name="J. Bacteriol.">
        <title>Genome Sequence of Gallaecimonas xiamenensis Type Strain 3-C-1.</title>
        <authorList>
            <person name="Lai Q."/>
            <person name="Wang L."/>
            <person name="Wang W."/>
            <person name="Shao Z."/>
        </authorList>
    </citation>
    <scope>NUCLEOTIDE SEQUENCE [LARGE SCALE GENOMIC DNA]</scope>
    <source>
        <strain evidence="2 3">3-C-1</strain>
    </source>
</reference>
<feature type="transmembrane region" description="Helical" evidence="1">
    <location>
        <begin position="41"/>
        <end position="59"/>
    </location>
</feature>
<dbReference type="RefSeq" id="WP_008482372.1">
    <property type="nucleotide sequence ID" value="NZ_AMRI01000002.1"/>
</dbReference>
<evidence type="ECO:0000256" key="1">
    <source>
        <dbReference type="SAM" id="Phobius"/>
    </source>
</evidence>
<gene>
    <name evidence="2" type="ORF">B3C1_01235</name>
</gene>
<accession>K2JSA3</accession>
<organism evidence="2 3">
    <name type="scientific">Gallaecimonas xiamenensis 3-C-1</name>
    <dbReference type="NCBI Taxonomy" id="745411"/>
    <lineage>
        <taxon>Bacteria</taxon>
        <taxon>Pseudomonadati</taxon>
        <taxon>Pseudomonadota</taxon>
        <taxon>Gammaproteobacteria</taxon>
        <taxon>Enterobacterales</taxon>
        <taxon>Gallaecimonadaceae</taxon>
        <taxon>Gallaecimonas</taxon>
    </lineage>
</organism>